<keyword evidence="2" id="KW-1185">Reference proteome</keyword>
<sequence length="553" mass="63504">MKICKKIPLHLQKTGFQFNRLFSRLDALAEICNIHLQQGWWSLDTPLGSIKVSPNGDALIDNQQRWTTVYEPAAKKDFTAKHAPALFQMLLSAISRDDSRISPDHQKLQQQRIAFLLHTLAYFSFQISSDHAWQSILIYWHEVQSYFGHCSYLLFVYPGNIHDRSQKTCSLQKDEGLFVRQHGASGAAINSGRILGFRTSLRDVDSHQKFLVASYTNSLQRHLNQAKKVKELNLLDDFHNILTIRLPTQLKLSVATHMTIENWRWVKSCRGGIVIQYINELFSQYWPSTLSKTYMEISNHHIDIAPKDIQQQLKEMRWSCFKHLYVYSGLSHDELCTLKTTILVDEFEQSLKSMKNYKSAINRPLNCCPELRQYLDKFVKPAPGDWPTWFYDKKLIAQEMNESSPLLTGALSHISKFAGRCIEDLHFILERIYKETFGSDLLKKPKPFRISLVITAVFLVWAKLVRQKVLSIIAGKAAEVLLSTNKKVPQETTARGQPKGDAKFYLKTFDMTVDTKACPLGYTFAKLEPQTIPDQDLVCDYAECSENSITDAV</sequence>
<organism evidence="1 2">
    <name type="scientific">Acropora cervicornis</name>
    <name type="common">Staghorn coral</name>
    <dbReference type="NCBI Taxonomy" id="6130"/>
    <lineage>
        <taxon>Eukaryota</taxon>
        <taxon>Metazoa</taxon>
        <taxon>Cnidaria</taxon>
        <taxon>Anthozoa</taxon>
        <taxon>Hexacorallia</taxon>
        <taxon>Scleractinia</taxon>
        <taxon>Astrocoeniina</taxon>
        <taxon>Acroporidae</taxon>
        <taxon>Acropora</taxon>
    </lineage>
</organism>
<gene>
    <name evidence="1" type="ORF">P5673_032935</name>
</gene>
<dbReference type="Proteomes" id="UP001249851">
    <property type="component" value="Unassembled WGS sequence"/>
</dbReference>
<reference evidence="1" key="1">
    <citation type="journal article" date="2023" name="G3 (Bethesda)">
        <title>Whole genome assembly and annotation of the endangered Caribbean coral Acropora cervicornis.</title>
        <authorList>
            <person name="Selwyn J.D."/>
            <person name="Vollmer S.V."/>
        </authorList>
    </citation>
    <scope>NUCLEOTIDE SEQUENCE</scope>
    <source>
        <strain evidence="1">K2</strain>
    </source>
</reference>
<protein>
    <submittedName>
        <fullName evidence="1">Uncharacterized protein</fullName>
    </submittedName>
</protein>
<evidence type="ECO:0000313" key="1">
    <source>
        <dbReference type="EMBL" id="KAK2547227.1"/>
    </source>
</evidence>
<comment type="caution">
    <text evidence="1">The sequence shown here is derived from an EMBL/GenBank/DDBJ whole genome shotgun (WGS) entry which is preliminary data.</text>
</comment>
<accession>A0AAD9PQN5</accession>
<evidence type="ECO:0000313" key="2">
    <source>
        <dbReference type="Proteomes" id="UP001249851"/>
    </source>
</evidence>
<dbReference type="AlphaFoldDB" id="A0AAD9PQN5"/>
<name>A0AAD9PQN5_ACRCE</name>
<feature type="non-terminal residue" evidence="1">
    <location>
        <position position="553"/>
    </location>
</feature>
<dbReference type="EMBL" id="JARQWQ010000202">
    <property type="protein sequence ID" value="KAK2547227.1"/>
    <property type="molecule type" value="Genomic_DNA"/>
</dbReference>
<reference evidence="1" key="2">
    <citation type="journal article" date="2023" name="Science">
        <title>Genomic signatures of disease resistance in endangered staghorn corals.</title>
        <authorList>
            <person name="Vollmer S.V."/>
            <person name="Selwyn J.D."/>
            <person name="Despard B.A."/>
            <person name="Roesel C.L."/>
        </authorList>
    </citation>
    <scope>NUCLEOTIDE SEQUENCE</scope>
    <source>
        <strain evidence="1">K2</strain>
    </source>
</reference>
<proteinExistence type="predicted"/>